<dbReference type="PROSITE" id="PS50192">
    <property type="entry name" value="T_SNARE"/>
    <property type="match status" value="1"/>
</dbReference>
<sequence>MVSISFPVDLLIHLIEFLIKLDKARDLLDYENRERVENLSQKVSLLKNYAVDIENETRHHNRLLDDVDDDVGSNYVFLKNTSNRLNRLMRTNKNSRLTCYLAIDGPTLTSRDR</sequence>
<evidence type="ECO:0000259" key="6">
    <source>
        <dbReference type="PROSITE" id="PS50192"/>
    </source>
</evidence>
<dbReference type="PANTHER" id="PTHR12791">
    <property type="entry name" value="GOLGI SNARE BET1-RELATED"/>
    <property type="match status" value="1"/>
</dbReference>
<name>A0ABQ8IQQ6_DERPT</name>
<reference evidence="7 8" key="2">
    <citation type="journal article" date="2022" name="Mol. Biol. Evol.">
        <title>Comparative Genomics Reveals Insights into the Divergent Evolution of Astigmatic Mites and Household Pest Adaptations.</title>
        <authorList>
            <person name="Xiong Q."/>
            <person name="Wan A.T."/>
            <person name="Liu X."/>
            <person name="Fung C.S."/>
            <person name="Xiao X."/>
            <person name="Malainual N."/>
            <person name="Hou J."/>
            <person name="Wang L."/>
            <person name="Wang M."/>
            <person name="Yang K.Y."/>
            <person name="Cui Y."/>
            <person name="Leung E.L."/>
            <person name="Nong W."/>
            <person name="Shin S.K."/>
            <person name="Au S.W."/>
            <person name="Jeong K.Y."/>
            <person name="Chew F.T."/>
            <person name="Hui J.H."/>
            <person name="Leung T.F."/>
            <person name="Tungtrongchitr A."/>
            <person name="Zhong N."/>
            <person name="Liu Z."/>
            <person name="Tsui S.K."/>
        </authorList>
    </citation>
    <scope>NUCLEOTIDE SEQUENCE [LARGE SCALE GENOMIC DNA]</scope>
    <source>
        <strain evidence="7">Derp</strain>
    </source>
</reference>
<dbReference type="Gene3D" id="1.20.5.110">
    <property type="match status" value="1"/>
</dbReference>
<evidence type="ECO:0000256" key="3">
    <source>
        <dbReference type="ARBA" id="ARBA00022692"/>
    </source>
</evidence>
<proteinExistence type="predicted"/>
<evidence type="ECO:0000256" key="1">
    <source>
        <dbReference type="ARBA" id="ARBA00004167"/>
    </source>
</evidence>
<comment type="subcellular location">
    <subcellularLocation>
        <location evidence="1">Membrane</location>
        <topology evidence="1">Single-pass membrane protein</topology>
    </subcellularLocation>
</comment>
<keyword evidence="5" id="KW-0472">Membrane</keyword>
<keyword evidence="3" id="KW-0812">Transmembrane</keyword>
<comment type="caution">
    <text evidence="7">The sequence shown here is derived from an EMBL/GenBank/DDBJ whole genome shotgun (WGS) entry which is preliminary data.</text>
</comment>
<evidence type="ECO:0000256" key="4">
    <source>
        <dbReference type="ARBA" id="ARBA00022989"/>
    </source>
</evidence>
<reference evidence="7 8" key="1">
    <citation type="journal article" date="2018" name="J. Allergy Clin. Immunol.">
        <title>High-quality assembly of Dermatophagoides pteronyssinus genome and transcriptome reveals a wide range of novel allergens.</title>
        <authorList>
            <person name="Liu X.Y."/>
            <person name="Yang K.Y."/>
            <person name="Wang M.Q."/>
            <person name="Kwok J.S."/>
            <person name="Zeng X."/>
            <person name="Yang Z."/>
            <person name="Xiao X.J."/>
            <person name="Lau C.P."/>
            <person name="Li Y."/>
            <person name="Huang Z.M."/>
            <person name="Ba J.G."/>
            <person name="Yim A.K."/>
            <person name="Ouyang C.Y."/>
            <person name="Ngai S.M."/>
            <person name="Chan T.F."/>
            <person name="Leung E.L."/>
            <person name="Liu L."/>
            <person name="Liu Z.G."/>
            <person name="Tsui S.K."/>
        </authorList>
    </citation>
    <scope>NUCLEOTIDE SEQUENCE [LARGE SCALE GENOMIC DNA]</scope>
    <source>
        <strain evidence="7">Derp</strain>
    </source>
</reference>
<organism evidence="7 8">
    <name type="scientific">Dermatophagoides pteronyssinus</name>
    <name type="common">European house dust mite</name>
    <dbReference type="NCBI Taxonomy" id="6956"/>
    <lineage>
        <taxon>Eukaryota</taxon>
        <taxon>Metazoa</taxon>
        <taxon>Ecdysozoa</taxon>
        <taxon>Arthropoda</taxon>
        <taxon>Chelicerata</taxon>
        <taxon>Arachnida</taxon>
        <taxon>Acari</taxon>
        <taxon>Acariformes</taxon>
        <taxon>Sarcoptiformes</taxon>
        <taxon>Astigmata</taxon>
        <taxon>Psoroptidia</taxon>
        <taxon>Analgoidea</taxon>
        <taxon>Pyroglyphidae</taxon>
        <taxon>Dermatophagoidinae</taxon>
        <taxon>Dermatophagoides</taxon>
    </lineage>
</organism>
<dbReference type="InterPro" id="IPR000727">
    <property type="entry name" value="T_SNARE_dom"/>
</dbReference>
<protein>
    <submittedName>
        <fullName evidence="7">BET1-like protein</fullName>
    </submittedName>
</protein>
<keyword evidence="4" id="KW-1133">Transmembrane helix</keyword>
<keyword evidence="2" id="KW-0813">Transport</keyword>
<keyword evidence="8" id="KW-1185">Reference proteome</keyword>
<dbReference type="EMBL" id="NJHN03000129">
    <property type="protein sequence ID" value="KAH9412651.1"/>
    <property type="molecule type" value="Genomic_DNA"/>
</dbReference>
<accession>A0ABQ8IQQ6</accession>
<evidence type="ECO:0000313" key="8">
    <source>
        <dbReference type="Proteomes" id="UP000887458"/>
    </source>
</evidence>
<evidence type="ECO:0000256" key="5">
    <source>
        <dbReference type="ARBA" id="ARBA00023136"/>
    </source>
</evidence>
<evidence type="ECO:0000313" key="7">
    <source>
        <dbReference type="EMBL" id="KAH9412651.1"/>
    </source>
</evidence>
<evidence type="ECO:0000256" key="2">
    <source>
        <dbReference type="ARBA" id="ARBA00022448"/>
    </source>
</evidence>
<dbReference type="SMART" id="SM00397">
    <property type="entry name" value="t_SNARE"/>
    <property type="match status" value="1"/>
</dbReference>
<dbReference type="SUPFAM" id="SSF58038">
    <property type="entry name" value="SNARE fusion complex"/>
    <property type="match status" value="1"/>
</dbReference>
<dbReference type="Proteomes" id="UP000887458">
    <property type="component" value="Unassembled WGS sequence"/>
</dbReference>
<gene>
    <name evidence="7" type="primary">BET1L</name>
    <name evidence="7" type="ORF">DERP_006615</name>
</gene>
<feature type="domain" description="T-SNARE coiled-coil homology" evidence="6">
    <location>
        <begin position="26"/>
        <end position="88"/>
    </location>
</feature>